<keyword evidence="3" id="KW-0999">Mitochondrion inner membrane</keyword>
<keyword evidence="4" id="KW-0809">Transit peptide</keyword>
<evidence type="ECO:0000256" key="5">
    <source>
        <dbReference type="ARBA" id="ARBA00023128"/>
    </source>
</evidence>
<organism evidence="7 8">
    <name type="scientific">Cryptolaemus montrouzieri</name>
    <dbReference type="NCBI Taxonomy" id="559131"/>
    <lineage>
        <taxon>Eukaryota</taxon>
        <taxon>Metazoa</taxon>
        <taxon>Ecdysozoa</taxon>
        <taxon>Arthropoda</taxon>
        <taxon>Hexapoda</taxon>
        <taxon>Insecta</taxon>
        <taxon>Pterygota</taxon>
        <taxon>Neoptera</taxon>
        <taxon>Endopterygota</taxon>
        <taxon>Coleoptera</taxon>
        <taxon>Polyphaga</taxon>
        <taxon>Cucujiformia</taxon>
        <taxon>Coccinelloidea</taxon>
        <taxon>Coccinellidae</taxon>
        <taxon>Scymninae</taxon>
        <taxon>Scymnini</taxon>
        <taxon>Cryptolaemus</taxon>
    </lineage>
</organism>
<dbReference type="AlphaFoldDB" id="A0ABD2MTT2"/>
<dbReference type="PANTHER" id="PTHR31107:SF2">
    <property type="entry name" value="CYTOCHROME C OXIDASE ASSEMBLY FACTOR 8"/>
    <property type="match status" value="1"/>
</dbReference>
<reference evidence="7 8" key="1">
    <citation type="journal article" date="2021" name="BMC Biol.">
        <title>Horizontally acquired antibacterial genes associated with adaptive radiation of ladybird beetles.</title>
        <authorList>
            <person name="Li H.S."/>
            <person name="Tang X.F."/>
            <person name="Huang Y.H."/>
            <person name="Xu Z.Y."/>
            <person name="Chen M.L."/>
            <person name="Du X.Y."/>
            <person name="Qiu B.Y."/>
            <person name="Chen P.T."/>
            <person name="Zhang W."/>
            <person name="Slipinski A."/>
            <person name="Escalona H.E."/>
            <person name="Waterhouse R.M."/>
            <person name="Zwick A."/>
            <person name="Pang H."/>
        </authorList>
    </citation>
    <scope>NUCLEOTIDE SEQUENCE [LARGE SCALE GENOMIC DNA]</scope>
    <source>
        <strain evidence="7">SYSU2018</strain>
    </source>
</reference>
<dbReference type="GO" id="GO:0005743">
    <property type="term" value="C:mitochondrial inner membrane"/>
    <property type="evidence" value="ECO:0007669"/>
    <property type="project" value="UniProtKB-SubCell"/>
</dbReference>
<dbReference type="InterPro" id="IPR018796">
    <property type="entry name" value="COA8"/>
</dbReference>
<protein>
    <submittedName>
        <fullName evidence="7">Uncharacterized protein</fullName>
    </submittedName>
</protein>
<sequence>MLLVKQFEFTIMLSQQHKILNKFRHCKYISTFCRHKSTRVENTVFLEKTTEGPVITLHTDEVDLIGPPDPVSNLRPIIRRRLVSETKLQEQLRQMQDATHHWNQQFWSNHNTRFIEDRQKFIESHQIPGKEKRQLTVEEMSEFYKKFLDENWRIHLDYNFKWYKKNFTLLFMSLKVSIEKNLARIV</sequence>
<keyword evidence="6" id="KW-0472">Membrane</keyword>
<evidence type="ECO:0000256" key="1">
    <source>
        <dbReference type="ARBA" id="ARBA00004443"/>
    </source>
</evidence>
<name>A0ABD2MTT2_9CUCU</name>
<comment type="similarity">
    <text evidence="2">Belongs to the COA8 family.</text>
</comment>
<gene>
    <name evidence="7" type="ORF">HHI36_008877</name>
</gene>
<proteinExistence type="inferred from homology"/>
<evidence type="ECO:0000256" key="2">
    <source>
        <dbReference type="ARBA" id="ARBA00005453"/>
    </source>
</evidence>
<dbReference type="EMBL" id="JABFTP020000021">
    <property type="protein sequence ID" value="KAL3269819.1"/>
    <property type="molecule type" value="Genomic_DNA"/>
</dbReference>
<evidence type="ECO:0000313" key="7">
    <source>
        <dbReference type="EMBL" id="KAL3269819.1"/>
    </source>
</evidence>
<accession>A0ABD2MTT2</accession>
<comment type="caution">
    <text evidence="7">The sequence shown here is derived from an EMBL/GenBank/DDBJ whole genome shotgun (WGS) entry which is preliminary data.</text>
</comment>
<keyword evidence="5" id="KW-0496">Mitochondrion</keyword>
<keyword evidence="8" id="KW-1185">Reference proteome</keyword>
<evidence type="ECO:0000256" key="3">
    <source>
        <dbReference type="ARBA" id="ARBA00022792"/>
    </source>
</evidence>
<dbReference type="Proteomes" id="UP001516400">
    <property type="component" value="Unassembled WGS sequence"/>
</dbReference>
<evidence type="ECO:0000256" key="6">
    <source>
        <dbReference type="ARBA" id="ARBA00023136"/>
    </source>
</evidence>
<dbReference type="Pfam" id="PF10231">
    <property type="entry name" value="COA8"/>
    <property type="match status" value="1"/>
</dbReference>
<evidence type="ECO:0000256" key="4">
    <source>
        <dbReference type="ARBA" id="ARBA00022946"/>
    </source>
</evidence>
<dbReference type="PANTHER" id="PTHR31107">
    <property type="entry name" value="APOPTOGENIC PROTEIN 1, MITOCHONDRIAL"/>
    <property type="match status" value="1"/>
</dbReference>
<evidence type="ECO:0000313" key="8">
    <source>
        <dbReference type="Proteomes" id="UP001516400"/>
    </source>
</evidence>
<comment type="subcellular location">
    <subcellularLocation>
        <location evidence="1">Mitochondrion inner membrane</location>
        <topology evidence="1">Peripheral membrane protein</topology>
        <orientation evidence="1">Matrix side</orientation>
    </subcellularLocation>
</comment>